<dbReference type="AlphaFoldDB" id="A0A7W3YCP9"/>
<dbReference type="InterPro" id="IPR024524">
    <property type="entry name" value="DUF3800"/>
</dbReference>
<dbReference type="Proteomes" id="UP000518255">
    <property type="component" value="Unassembled WGS sequence"/>
</dbReference>
<evidence type="ECO:0000313" key="1">
    <source>
        <dbReference type="EMBL" id="MBB1086356.1"/>
    </source>
</evidence>
<proteinExistence type="predicted"/>
<accession>A0A7W3YCP9</accession>
<dbReference type="Pfam" id="PF12686">
    <property type="entry name" value="DUF3800"/>
    <property type="match status" value="1"/>
</dbReference>
<organism evidence="1 2">
    <name type="scientific">Limosilactobacillus fastidiosus</name>
    <dbReference type="NCBI Taxonomy" id="2759855"/>
    <lineage>
        <taxon>Bacteria</taxon>
        <taxon>Bacillati</taxon>
        <taxon>Bacillota</taxon>
        <taxon>Bacilli</taxon>
        <taxon>Lactobacillales</taxon>
        <taxon>Lactobacillaceae</taxon>
        <taxon>Limosilactobacillus</taxon>
    </lineage>
</organism>
<gene>
    <name evidence="1" type="ORF">H5R63_06125</name>
</gene>
<name>A0A7W3YCP9_9LACO</name>
<reference evidence="1 2" key="1">
    <citation type="submission" date="2020-07" db="EMBL/GenBank/DDBJ databases">
        <title>Description of Limosilactobacillus balticus sp. nov., Limosilactobacillus agrestis sp. nov., Limosilactobacillus albertensis sp. nov., Limosilactobacillus rudii sp. nov., Limosilactobacillus fastidiosus sp. nov., five novel Limosilactobacillus species isolated from the vertebrate gastrointestinal tract, and proposal of 6 subspecies of Limosilactobacillus reuteri adapted to the gastrointestinal tract of specific vertebrate hosts.</title>
        <authorList>
            <person name="Li F."/>
            <person name="Cheng C."/>
            <person name="Zheng J."/>
            <person name="Quevedo R.M."/>
            <person name="Li J."/>
            <person name="Roos S."/>
            <person name="Gaenzle M.G."/>
            <person name="Walter J."/>
        </authorList>
    </citation>
    <scope>NUCLEOTIDE SEQUENCE [LARGE SCALE GENOMIC DNA]</scope>
    <source>
        <strain evidence="1 2">WF-MA3-C</strain>
    </source>
</reference>
<dbReference type="EMBL" id="JACIUY010000059">
    <property type="protein sequence ID" value="MBB1086356.1"/>
    <property type="molecule type" value="Genomic_DNA"/>
</dbReference>
<evidence type="ECO:0000313" key="2">
    <source>
        <dbReference type="Proteomes" id="UP000518255"/>
    </source>
</evidence>
<protein>
    <submittedName>
        <fullName evidence="1">DUF3800 domain-containing protein</fullName>
    </submittedName>
</protein>
<comment type="caution">
    <text evidence="1">The sequence shown here is derived from an EMBL/GenBank/DDBJ whole genome shotgun (WGS) entry which is preliminary data.</text>
</comment>
<sequence>MMKNIYFYVDDSGVLHRNARNEYFIYAGYCFLGKDHREDAHRKYRTLSDKIKRGLHLHTEAKACRLKPKHKNKLYKIMRGYDSFSVAVRISELRSYVLDDKNSIHRYKDYVLKRIIKEEVKKLLFLEKIDDREEIHIHIFVDEQNTATNGIYGLGDSVKEELAKGIMNFNYGTFYKPVLHGQLFVDVTYCDSSRDYLIQACDILANRIWTSYYVRNEKLRALDNHTSLILP</sequence>